<sequence>MGRAGTPYRAGWYSPSRWASCGDLAHIGSDIPIGLITGAAAALAAAGVALVWWMRRRKTDAE</sequence>
<dbReference type="AlphaFoldDB" id="A0A640SK24"/>
<evidence type="ECO:0008006" key="4">
    <source>
        <dbReference type="Google" id="ProtNLM"/>
    </source>
</evidence>
<evidence type="ECO:0000313" key="2">
    <source>
        <dbReference type="EMBL" id="GFE11330.1"/>
    </source>
</evidence>
<evidence type="ECO:0000313" key="3">
    <source>
        <dbReference type="Proteomes" id="UP000435837"/>
    </source>
</evidence>
<evidence type="ECO:0000256" key="1">
    <source>
        <dbReference type="SAM" id="Phobius"/>
    </source>
</evidence>
<keyword evidence="1" id="KW-0812">Transmembrane</keyword>
<dbReference type="RefSeq" id="WP_159481990.1">
    <property type="nucleotide sequence ID" value="NZ_BAAATH010000001.1"/>
</dbReference>
<feature type="transmembrane region" description="Helical" evidence="1">
    <location>
        <begin position="33"/>
        <end position="53"/>
    </location>
</feature>
<dbReference type="Proteomes" id="UP000435837">
    <property type="component" value="Unassembled WGS sequence"/>
</dbReference>
<name>A0A640SK24_9ACTN</name>
<reference evidence="2 3" key="1">
    <citation type="submission" date="2019-12" db="EMBL/GenBank/DDBJ databases">
        <title>Whole genome shotgun sequence of Streptomyces caniferus NBRC 15389.</title>
        <authorList>
            <person name="Ichikawa N."/>
            <person name="Kimura A."/>
            <person name="Kitahashi Y."/>
            <person name="Komaki H."/>
            <person name="Tamura T."/>
        </authorList>
    </citation>
    <scope>NUCLEOTIDE SEQUENCE [LARGE SCALE GENOMIC DNA]</scope>
    <source>
        <strain evidence="2 3">NBRC 15389</strain>
    </source>
</reference>
<keyword evidence="1" id="KW-0472">Membrane</keyword>
<comment type="caution">
    <text evidence="2">The sequence shown here is derived from an EMBL/GenBank/DDBJ whole genome shotgun (WGS) entry which is preliminary data.</text>
</comment>
<gene>
    <name evidence="2" type="ORF">Scani_75980</name>
</gene>
<dbReference type="EMBL" id="BLIN01000005">
    <property type="protein sequence ID" value="GFE11330.1"/>
    <property type="molecule type" value="Genomic_DNA"/>
</dbReference>
<proteinExistence type="predicted"/>
<accession>A0A640SK24</accession>
<protein>
    <recommendedName>
        <fullName evidence="4">LPXTG cell wall anchor domain-containing protein</fullName>
    </recommendedName>
</protein>
<keyword evidence="1" id="KW-1133">Transmembrane helix</keyword>
<organism evidence="2 3">
    <name type="scientific">Streptomyces caniferus</name>
    <dbReference type="NCBI Taxonomy" id="285557"/>
    <lineage>
        <taxon>Bacteria</taxon>
        <taxon>Bacillati</taxon>
        <taxon>Actinomycetota</taxon>
        <taxon>Actinomycetes</taxon>
        <taxon>Kitasatosporales</taxon>
        <taxon>Streptomycetaceae</taxon>
        <taxon>Streptomyces</taxon>
    </lineage>
</organism>